<evidence type="ECO:0000313" key="12">
    <source>
        <dbReference type="EMBL" id="MBO8185664.1"/>
    </source>
</evidence>
<organism evidence="12 13">
    <name type="scientific">Streptomyces spirodelae</name>
    <dbReference type="NCBI Taxonomy" id="2812904"/>
    <lineage>
        <taxon>Bacteria</taxon>
        <taxon>Bacillati</taxon>
        <taxon>Actinomycetota</taxon>
        <taxon>Actinomycetes</taxon>
        <taxon>Kitasatosporales</taxon>
        <taxon>Streptomycetaceae</taxon>
        <taxon>Streptomyces</taxon>
    </lineage>
</organism>
<dbReference type="Pfam" id="PF03777">
    <property type="entry name" value="ChpA-C"/>
    <property type="match status" value="2"/>
</dbReference>
<dbReference type="PANTHER" id="PTHR10068:SF14">
    <property type="entry name" value="CELL WALL ADHESIN EAP1"/>
    <property type="match status" value="1"/>
</dbReference>
<dbReference type="Proteomes" id="UP001518976">
    <property type="component" value="Unassembled WGS sequence"/>
</dbReference>
<feature type="chain" id="PRO_5046543560" evidence="10">
    <location>
        <begin position="29"/>
        <end position="299"/>
    </location>
</feature>
<comment type="subcellular location">
    <subcellularLocation>
        <location evidence="1">Secreted</location>
        <location evidence="1">Cell wall</location>
    </subcellularLocation>
</comment>
<evidence type="ECO:0000256" key="9">
    <source>
        <dbReference type="SAM" id="Phobius"/>
    </source>
</evidence>
<protein>
    <submittedName>
        <fullName evidence="12">DUF320 domain-containing protein</fullName>
    </submittedName>
</protein>
<evidence type="ECO:0000256" key="10">
    <source>
        <dbReference type="SAM" id="SignalP"/>
    </source>
</evidence>
<feature type="compositionally biased region" description="Gly residues" evidence="8">
    <location>
        <begin position="78"/>
        <end position="109"/>
    </location>
</feature>
<evidence type="ECO:0000256" key="5">
    <source>
        <dbReference type="ARBA" id="ARBA00022889"/>
    </source>
</evidence>
<keyword evidence="9" id="KW-0812">Transmembrane</keyword>
<keyword evidence="9" id="KW-0472">Membrane</keyword>
<feature type="region of interest" description="Disordered" evidence="8">
    <location>
        <begin position="141"/>
        <end position="269"/>
    </location>
</feature>
<dbReference type="PROSITE" id="PS51884">
    <property type="entry name" value="CHAPLIN"/>
    <property type="match status" value="2"/>
</dbReference>
<evidence type="ECO:0000256" key="3">
    <source>
        <dbReference type="ARBA" id="ARBA00022525"/>
    </source>
</evidence>
<feature type="domain" description="Chaplin" evidence="11">
    <location>
        <begin position="39"/>
        <end position="79"/>
    </location>
</feature>
<evidence type="ECO:0000256" key="1">
    <source>
        <dbReference type="ARBA" id="ARBA00004191"/>
    </source>
</evidence>
<feature type="domain" description="Chaplin" evidence="11">
    <location>
        <begin position="104"/>
        <end position="144"/>
    </location>
</feature>
<keyword evidence="13" id="KW-1185">Reference proteome</keyword>
<keyword evidence="9" id="KW-1133">Transmembrane helix</keyword>
<dbReference type="RefSeq" id="WP_209264474.1">
    <property type="nucleotide sequence ID" value="NZ_JAFFZN010000006.1"/>
</dbReference>
<accession>A0ABS3WRL7</accession>
<feature type="region of interest" description="Disordered" evidence="8">
    <location>
        <begin position="78"/>
        <end position="114"/>
    </location>
</feature>
<keyword evidence="4 10" id="KW-0732">Signal</keyword>
<evidence type="ECO:0000256" key="6">
    <source>
        <dbReference type="ARBA" id="ARBA00023087"/>
    </source>
</evidence>
<evidence type="ECO:0000256" key="8">
    <source>
        <dbReference type="SAM" id="MobiDB-lite"/>
    </source>
</evidence>
<proteinExistence type="predicted"/>
<evidence type="ECO:0000259" key="11">
    <source>
        <dbReference type="PROSITE" id="PS51884"/>
    </source>
</evidence>
<feature type="transmembrane region" description="Helical" evidence="9">
    <location>
        <begin position="272"/>
        <end position="290"/>
    </location>
</feature>
<dbReference type="EMBL" id="JAFFZN010000006">
    <property type="protein sequence ID" value="MBO8185664.1"/>
    <property type="molecule type" value="Genomic_DNA"/>
</dbReference>
<evidence type="ECO:0000313" key="13">
    <source>
        <dbReference type="Proteomes" id="UP001518976"/>
    </source>
</evidence>
<evidence type="ECO:0000256" key="4">
    <source>
        <dbReference type="ARBA" id="ARBA00022729"/>
    </source>
</evidence>
<feature type="signal peptide" evidence="10">
    <location>
        <begin position="1"/>
        <end position="28"/>
    </location>
</feature>
<dbReference type="PANTHER" id="PTHR10068">
    <property type="entry name" value="BONE MARROW PROTEOGLYCAN"/>
    <property type="match status" value="1"/>
</dbReference>
<name>A0ABS3WRL7_9ACTN</name>
<keyword evidence="6 7" id="KW-0034">Amyloid</keyword>
<keyword evidence="3" id="KW-0964">Secreted</keyword>
<reference evidence="12 13" key="1">
    <citation type="submission" date="2021-02" db="EMBL/GenBank/DDBJ databases">
        <title>Streptomyces spirodelae sp. nov., isolated from duckweed.</title>
        <authorList>
            <person name="Saimee Y."/>
            <person name="Duangmal K."/>
        </authorList>
    </citation>
    <scope>NUCLEOTIDE SEQUENCE [LARGE SCALE GENOMIC DNA]</scope>
    <source>
        <strain evidence="12 13">DW4-2</strain>
    </source>
</reference>
<dbReference type="InterPro" id="IPR005528">
    <property type="entry name" value="ChpA-H"/>
</dbReference>
<comment type="caution">
    <text evidence="12">The sequence shown here is derived from an EMBL/GenBank/DDBJ whole genome shotgun (WGS) entry which is preliminary data.</text>
</comment>
<keyword evidence="5" id="KW-0130">Cell adhesion</keyword>
<sequence length="299" mass="28602">MRQGTRKGLMTMAAAGGLLAMSGGTAFADSGAHGGSANSPGVLSGNTVQAPVNVTVNVCGNTVNVVGVLNPASGNGCGNGSRGGDGPSPQGGHGAHAGGSAHGSPGVGSGNTAQVPVDVPVNACGNTVDVVGALNPAHGNGCANESKPSNPGPVDPGYPEEPGNPGEPGEPGEPGNPEEPGEPGQPEQPGEPGEPEQPGEPGEPGNPGEPGKPGQPGEPGQPSEPSAPNEPGSTGEVHAPSEPEAVAASDKSGATEPDSGGSLAHTGAGSQLGLAAPLSVGMLAGGYVLYRRSRAATRR</sequence>
<evidence type="ECO:0000256" key="7">
    <source>
        <dbReference type="PROSITE-ProRule" id="PRU01232"/>
    </source>
</evidence>
<evidence type="ECO:0000256" key="2">
    <source>
        <dbReference type="ARBA" id="ARBA00022512"/>
    </source>
</evidence>
<gene>
    <name evidence="12" type="ORF">JW592_09340</name>
</gene>
<feature type="compositionally biased region" description="Low complexity" evidence="8">
    <location>
        <begin position="182"/>
        <end position="191"/>
    </location>
</feature>
<keyword evidence="2" id="KW-0134">Cell wall</keyword>